<dbReference type="EMBL" id="CP084389">
    <property type="protein sequence ID" value="UZX30247.1"/>
    <property type="molecule type" value="Genomic_DNA"/>
</dbReference>
<name>A0AA47GHH3_9LACO</name>
<accession>A0AA47GHH3</accession>
<dbReference type="GO" id="GO:0005737">
    <property type="term" value="C:cytoplasm"/>
    <property type="evidence" value="ECO:0007669"/>
    <property type="project" value="UniProtKB-SubCell"/>
</dbReference>
<comment type="subcellular location">
    <subcellularLocation>
        <location evidence="1">Cytoplasm</location>
    </subcellularLocation>
</comment>
<dbReference type="PANTHER" id="PTHR33540">
    <property type="entry name" value="TRNA THREONYLCARBAMOYLADENOSINE BIOSYNTHESIS PROTEIN TSAE"/>
    <property type="match status" value="1"/>
</dbReference>
<dbReference type="GO" id="GO:0046872">
    <property type="term" value="F:metal ion binding"/>
    <property type="evidence" value="ECO:0007669"/>
    <property type="project" value="UniProtKB-KW"/>
</dbReference>
<evidence type="ECO:0000313" key="12">
    <source>
        <dbReference type="Proteomes" id="UP001164557"/>
    </source>
</evidence>
<evidence type="ECO:0000256" key="5">
    <source>
        <dbReference type="ARBA" id="ARBA00022694"/>
    </source>
</evidence>
<dbReference type="PANTHER" id="PTHR33540:SF2">
    <property type="entry name" value="TRNA THREONYLCARBAMOYLADENOSINE BIOSYNTHESIS PROTEIN TSAE"/>
    <property type="match status" value="1"/>
</dbReference>
<keyword evidence="12" id="KW-1185">Reference proteome</keyword>
<evidence type="ECO:0000256" key="6">
    <source>
        <dbReference type="ARBA" id="ARBA00022723"/>
    </source>
</evidence>
<dbReference type="Gene3D" id="3.40.50.300">
    <property type="entry name" value="P-loop containing nucleotide triphosphate hydrolases"/>
    <property type="match status" value="1"/>
</dbReference>
<gene>
    <name evidence="11" type="primary">tsaE</name>
    <name evidence="11" type="ORF">LDX53_03340</name>
</gene>
<reference evidence="11" key="1">
    <citation type="submission" date="2021-09" db="EMBL/GenBank/DDBJ databases">
        <title>Lactobacillus species from Apis mellifera, Switzerland.</title>
        <authorList>
            <person name="Pfister J."/>
            <person name="Brown A."/>
            <person name="Neumann P."/>
            <person name="Collaud A."/>
            <person name="Retschnig G."/>
            <person name="Perreten V."/>
        </authorList>
    </citation>
    <scope>NUCLEOTIDE SEQUENCE</scope>
    <source>
        <strain evidence="11">IBH002</strain>
    </source>
</reference>
<keyword evidence="6" id="KW-0479">Metal-binding</keyword>
<evidence type="ECO:0000256" key="2">
    <source>
        <dbReference type="ARBA" id="ARBA00007599"/>
    </source>
</evidence>
<dbReference type="InterPro" id="IPR003442">
    <property type="entry name" value="T6A_TsaE"/>
</dbReference>
<proteinExistence type="inferred from homology"/>
<dbReference type="InterPro" id="IPR027417">
    <property type="entry name" value="P-loop_NTPase"/>
</dbReference>
<keyword evidence="4" id="KW-0963">Cytoplasm</keyword>
<evidence type="ECO:0000256" key="4">
    <source>
        <dbReference type="ARBA" id="ARBA00022490"/>
    </source>
</evidence>
<dbReference type="SUPFAM" id="SSF52540">
    <property type="entry name" value="P-loop containing nucleoside triphosphate hydrolases"/>
    <property type="match status" value="1"/>
</dbReference>
<keyword evidence="9" id="KW-0460">Magnesium</keyword>
<keyword evidence="5" id="KW-0819">tRNA processing</keyword>
<sequence>MKVNVNSAREMQNIGAAIADTAQVHDLLLLNGDLGAGKTTLTQGIGSALGIKRPVKSPTFTIVREYPEARLPLFHMDFYRLENDDLSSIDLNGYLTEPGLVVIEWPEVVQAQLPQEFLQITIKRVDDSWDSTKRIIEFEPQGQRNKAWAEQILTLIEKKK</sequence>
<evidence type="ECO:0000313" key="11">
    <source>
        <dbReference type="EMBL" id="UZX30247.1"/>
    </source>
</evidence>
<protein>
    <recommendedName>
        <fullName evidence="3">tRNA threonylcarbamoyladenosine biosynthesis protein TsaE</fullName>
    </recommendedName>
    <alternativeName>
        <fullName evidence="10">t(6)A37 threonylcarbamoyladenosine biosynthesis protein TsaE</fullName>
    </alternativeName>
</protein>
<keyword evidence="8" id="KW-0067">ATP-binding</keyword>
<dbReference type="NCBIfam" id="TIGR00150">
    <property type="entry name" value="T6A_YjeE"/>
    <property type="match status" value="1"/>
</dbReference>
<evidence type="ECO:0000256" key="7">
    <source>
        <dbReference type="ARBA" id="ARBA00022741"/>
    </source>
</evidence>
<keyword evidence="7" id="KW-0547">Nucleotide-binding</keyword>
<evidence type="ECO:0000256" key="9">
    <source>
        <dbReference type="ARBA" id="ARBA00022842"/>
    </source>
</evidence>
<dbReference type="AlphaFoldDB" id="A0AA47GHH3"/>
<comment type="similarity">
    <text evidence="2">Belongs to the TsaE family.</text>
</comment>
<organism evidence="11 12">
    <name type="scientific">Lactobacillus helsingborgensis</name>
    <dbReference type="NCBI Taxonomy" id="1218494"/>
    <lineage>
        <taxon>Bacteria</taxon>
        <taxon>Bacillati</taxon>
        <taxon>Bacillota</taxon>
        <taxon>Bacilli</taxon>
        <taxon>Lactobacillales</taxon>
        <taxon>Lactobacillaceae</taxon>
        <taxon>Lactobacillus</taxon>
    </lineage>
</organism>
<dbReference type="GO" id="GO:0005524">
    <property type="term" value="F:ATP binding"/>
    <property type="evidence" value="ECO:0007669"/>
    <property type="project" value="UniProtKB-KW"/>
</dbReference>
<evidence type="ECO:0000256" key="8">
    <source>
        <dbReference type="ARBA" id="ARBA00022840"/>
    </source>
</evidence>
<dbReference type="GO" id="GO:0002949">
    <property type="term" value="P:tRNA threonylcarbamoyladenosine modification"/>
    <property type="evidence" value="ECO:0007669"/>
    <property type="project" value="InterPro"/>
</dbReference>
<evidence type="ECO:0000256" key="10">
    <source>
        <dbReference type="ARBA" id="ARBA00032441"/>
    </source>
</evidence>
<evidence type="ECO:0000256" key="1">
    <source>
        <dbReference type="ARBA" id="ARBA00004496"/>
    </source>
</evidence>
<evidence type="ECO:0000256" key="3">
    <source>
        <dbReference type="ARBA" id="ARBA00019010"/>
    </source>
</evidence>
<dbReference type="RefSeq" id="WP_046326948.1">
    <property type="nucleotide sequence ID" value="NZ_CP084389.1"/>
</dbReference>
<dbReference type="Proteomes" id="UP001164557">
    <property type="component" value="Chromosome"/>
</dbReference>
<dbReference type="Pfam" id="PF02367">
    <property type="entry name" value="TsaE"/>
    <property type="match status" value="1"/>
</dbReference>